<protein>
    <recommendedName>
        <fullName evidence="3">DUF4371 domain-containing protein</fullName>
    </recommendedName>
</protein>
<proteinExistence type="predicted"/>
<evidence type="ECO:0000313" key="1">
    <source>
        <dbReference type="EMBL" id="EFJ35933.1"/>
    </source>
</evidence>
<evidence type="ECO:0008006" key="3">
    <source>
        <dbReference type="Google" id="ProtNLM"/>
    </source>
</evidence>
<dbReference type="Proteomes" id="UP000001514">
    <property type="component" value="Unassembled WGS sequence"/>
</dbReference>
<evidence type="ECO:0000313" key="2">
    <source>
        <dbReference type="Proteomes" id="UP000001514"/>
    </source>
</evidence>
<dbReference type="AlphaFoldDB" id="D8QUU4"/>
<reference evidence="1 2" key="1">
    <citation type="journal article" date="2011" name="Science">
        <title>The Selaginella genome identifies genetic changes associated with the evolution of vascular plants.</title>
        <authorList>
            <person name="Banks J.A."/>
            <person name="Nishiyama T."/>
            <person name="Hasebe M."/>
            <person name="Bowman J.L."/>
            <person name="Gribskov M."/>
            <person name="dePamphilis C."/>
            <person name="Albert V.A."/>
            <person name="Aono N."/>
            <person name="Aoyama T."/>
            <person name="Ambrose B.A."/>
            <person name="Ashton N.W."/>
            <person name="Axtell M.J."/>
            <person name="Barker E."/>
            <person name="Barker M.S."/>
            <person name="Bennetzen J.L."/>
            <person name="Bonawitz N.D."/>
            <person name="Chapple C."/>
            <person name="Cheng C."/>
            <person name="Correa L.G."/>
            <person name="Dacre M."/>
            <person name="DeBarry J."/>
            <person name="Dreyer I."/>
            <person name="Elias M."/>
            <person name="Engstrom E.M."/>
            <person name="Estelle M."/>
            <person name="Feng L."/>
            <person name="Finet C."/>
            <person name="Floyd S.K."/>
            <person name="Frommer W.B."/>
            <person name="Fujita T."/>
            <person name="Gramzow L."/>
            <person name="Gutensohn M."/>
            <person name="Harholt J."/>
            <person name="Hattori M."/>
            <person name="Heyl A."/>
            <person name="Hirai T."/>
            <person name="Hiwatashi Y."/>
            <person name="Ishikawa M."/>
            <person name="Iwata M."/>
            <person name="Karol K.G."/>
            <person name="Koehler B."/>
            <person name="Kolukisaoglu U."/>
            <person name="Kubo M."/>
            <person name="Kurata T."/>
            <person name="Lalonde S."/>
            <person name="Li K."/>
            <person name="Li Y."/>
            <person name="Litt A."/>
            <person name="Lyons E."/>
            <person name="Manning G."/>
            <person name="Maruyama T."/>
            <person name="Michael T.P."/>
            <person name="Mikami K."/>
            <person name="Miyazaki S."/>
            <person name="Morinaga S."/>
            <person name="Murata T."/>
            <person name="Mueller-Roeber B."/>
            <person name="Nelson D.R."/>
            <person name="Obara M."/>
            <person name="Oguri Y."/>
            <person name="Olmstead R.G."/>
            <person name="Onodera N."/>
            <person name="Petersen B.L."/>
            <person name="Pils B."/>
            <person name="Prigge M."/>
            <person name="Rensing S.A."/>
            <person name="Riano-Pachon D.M."/>
            <person name="Roberts A.W."/>
            <person name="Sato Y."/>
            <person name="Scheller H.V."/>
            <person name="Schulz B."/>
            <person name="Schulz C."/>
            <person name="Shakirov E.V."/>
            <person name="Shibagaki N."/>
            <person name="Shinohara N."/>
            <person name="Shippen D.E."/>
            <person name="Soerensen I."/>
            <person name="Sotooka R."/>
            <person name="Sugimoto N."/>
            <person name="Sugita M."/>
            <person name="Sumikawa N."/>
            <person name="Tanurdzic M."/>
            <person name="Theissen G."/>
            <person name="Ulvskov P."/>
            <person name="Wakazuki S."/>
            <person name="Weng J.K."/>
            <person name="Willats W.W."/>
            <person name="Wipf D."/>
            <person name="Wolf P.G."/>
            <person name="Yang L."/>
            <person name="Zimmer A.D."/>
            <person name="Zhu Q."/>
            <person name="Mitros T."/>
            <person name="Hellsten U."/>
            <person name="Loque D."/>
            <person name="Otillar R."/>
            <person name="Salamov A."/>
            <person name="Schmutz J."/>
            <person name="Shapiro H."/>
            <person name="Lindquist E."/>
            <person name="Lucas S."/>
            <person name="Rokhsar D."/>
            <person name="Grigoriev I.V."/>
        </authorList>
    </citation>
    <scope>NUCLEOTIDE SEQUENCE [LARGE SCALE GENOMIC DNA]</scope>
</reference>
<dbReference type="Gramene" id="EFJ35933">
    <property type="protein sequence ID" value="EFJ35933"/>
    <property type="gene ID" value="SELMODRAFT_404278"/>
</dbReference>
<dbReference type="PANTHER" id="PTHR46880">
    <property type="entry name" value="RAS-ASSOCIATING DOMAIN-CONTAINING PROTEIN"/>
    <property type="match status" value="1"/>
</dbReference>
<dbReference type="EMBL" id="GL377567">
    <property type="protein sequence ID" value="EFJ35933.1"/>
    <property type="molecule type" value="Genomic_DNA"/>
</dbReference>
<accession>D8QUU4</accession>
<dbReference type="HOGENOM" id="CLU_1417342_0_0_1"/>
<name>D8QUU4_SELML</name>
<dbReference type="InParanoid" id="D8QUU4"/>
<dbReference type="KEGG" id="smo:SELMODRAFT_404278"/>
<keyword evidence="2" id="KW-1185">Reference proteome</keyword>
<sequence>MNIPRYYNSDKGCSQLITSINKVIVKNILQKVRESPYFGLKVDESTDISIMKHLIFYVIYIMKMNYLGIVSIDDSGVASFGSDGCNVMAGSSNLLQQKLKKKFQEKLIDITIVGPLCQETIMKLNQYYISDEIDLNGNLMDSKSYPYIPDGGRKQTVWDYKGIVDPLTFMEEYLTWKLLALEEWKGQNFIDI</sequence>
<dbReference type="PANTHER" id="PTHR46880:SF5">
    <property type="entry name" value="DUF4371 DOMAIN-CONTAINING PROTEIN"/>
    <property type="match status" value="1"/>
</dbReference>
<gene>
    <name evidence="1" type="ORF">SELMODRAFT_404278</name>
</gene>
<organism evidence="2">
    <name type="scientific">Selaginella moellendorffii</name>
    <name type="common">Spikemoss</name>
    <dbReference type="NCBI Taxonomy" id="88036"/>
    <lineage>
        <taxon>Eukaryota</taxon>
        <taxon>Viridiplantae</taxon>
        <taxon>Streptophyta</taxon>
        <taxon>Embryophyta</taxon>
        <taxon>Tracheophyta</taxon>
        <taxon>Lycopodiopsida</taxon>
        <taxon>Selaginellales</taxon>
        <taxon>Selaginellaceae</taxon>
        <taxon>Selaginella</taxon>
    </lineage>
</organism>